<sequence length="73" mass="8216">MSEIDRLIRSGRVIAKKDGRRTVIERRELDRFADRLPTMEPKHGVVTAGGLYEHVFGIDAATRPELSDPTGRV</sequence>
<evidence type="ECO:0000313" key="2">
    <source>
        <dbReference type="Proteomes" id="UP000018763"/>
    </source>
</evidence>
<dbReference type="EMBL" id="CP006936">
    <property type="protein sequence ID" value="AHC23832.1"/>
    <property type="molecule type" value="Genomic_DNA"/>
</dbReference>
<dbReference type="Proteomes" id="UP000018763">
    <property type="component" value="Chromosome"/>
</dbReference>
<dbReference type="AlphaFoldDB" id="V5X742"/>
<evidence type="ECO:0000313" key="1">
    <source>
        <dbReference type="EMBL" id="AHC23832.1"/>
    </source>
</evidence>
<protein>
    <submittedName>
        <fullName evidence="1">Uncharacterized protein</fullName>
    </submittedName>
</protein>
<organism evidence="1 2">
    <name type="scientific">Mycolicibacterium neoaurum VKM Ac-1815D</name>
    <dbReference type="NCBI Taxonomy" id="700508"/>
    <lineage>
        <taxon>Bacteria</taxon>
        <taxon>Bacillati</taxon>
        <taxon>Actinomycetota</taxon>
        <taxon>Actinomycetes</taxon>
        <taxon>Mycobacteriales</taxon>
        <taxon>Mycobacteriaceae</taxon>
        <taxon>Mycolicibacterium</taxon>
    </lineage>
</organism>
<proteinExistence type="predicted"/>
<reference evidence="1 2" key="1">
    <citation type="journal article" date="2014" name="Genome Announc.">
        <title>Complete Genome Sequence of Sterol-Transforming Mycobacterium neoaurum Strain VKM Ac-1815D.</title>
        <authorList>
            <person name="Shtratnikova V.Y."/>
            <person name="Bragin E.Y."/>
            <person name="Dovbnya D.V."/>
            <person name="Pekov Y.A."/>
            <person name="Schelkunov M.I."/>
            <person name="Strizhov N."/>
            <person name="Ivashina T.V."/>
            <person name="Ashapkin V.V."/>
            <person name="Donova M.V."/>
        </authorList>
    </citation>
    <scope>NUCLEOTIDE SEQUENCE [LARGE SCALE GENOMIC DNA]</scope>
    <source>
        <strain evidence="1 2">VKM Ac-1815D</strain>
    </source>
</reference>
<name>V5X742_MYCNE</name>
<accession>V5X742</accession>
<keyword evidence="2" id="KW-1185">Reference proteome</keyword>
<gene>
    <name evidence="1" type="ORF">D174_04135</name>
</gene>